<comment type="caution">
    <text evidence="3">The sequence shown here is derived from an EMBL/GenBank/DDBJ whole genome shotgun (WGS) entry which is preliminary data.</text>
</comment>
<evidence type="ECO:0000256" key="2">
    <source>
        <dbReference type="SAM" id="SignalP"/>
    </source>
</evidence>
<keyword evidence="4" id="KW-1185">Reference proteome</keyword>
<evidence type="ECO:0000313" key="3">
    <source>
        <dbReference type="EMBL" id="PUU81689.1"/>
    </source>
</evidence>
<dbReference type="AlphaFoldDB" id="A0A2T7A1S1"/>
<proteinExistence type="predicted"/>
<reference evidence="3 4" key="1">
    <citation type="submission" date="2017-04" db="EMBL/GenBank/DDBJ databases">
        <title>Draft genome sequence of Tuber borchii Vittad., a whitish edible truffle.</title>
        <authorList>
            <consortium name="DOE Joint Genome Institute"/>
            <person name="Murat C."/>
            <person name="Kuo A."/>
            <person name="Barry K.W."/>
            <person name="Clum A."/>
            <person name="Dockter R.B."/>
            <person name="Fauchery L."/>
            <person name="Iotti M."/>
            <person name="Kohler A."/>
            <person name="Labutti K."/>
            <person name="Lindquist E.A."/>
            <person name="Lipzen A."/>
            <person name="Ohm R.A."/>
            <person name="Wang M."/>
            <person name="Grigoriev I.V."/>
            <person name="Zambonelli A."/>
            <person name="Martin F.M."/>
        </authorList>
    </citation>
    <scope>NUCLEOTIDE SEQUENCE [LARGE SCALE GENOMIC DNA]</scope>
    <source>
        <strain evidence="3 4">Tbo3840</strain>
    </source>
</reference>
<feature type="compositionally biased region" description="Low complexity" evidence="1">
    <location>
        <begin position="71"/>
        <end position="89"/>
    </location>
</feature>
<keyword evidence="2" id="KW-0732">Signal</keyword>
<feature type="region of interest" description="Disordered" evidence="1">
    <location>
        <begin position="71"/>
        <end position="111"/>
    </location>
</feature>
<dbReference type="STRING" id="42251.A0A2T7A1S1"/>
<sequence length="543" mass="58398">MVNLLFLLLVLPFCLAIHLDLGEIHVSVGLDGVSVGVGSAKTTKGVTTSTKRVTHSTKRAITTSTKKAITTSTKRATTTKKGVTTTVSSPPKPTTTRMEIPAPAGADCSDPSWAPTVDAWMAEDVDQKLKGWWESIPDRTSKNFVSEFGGAFGDFAHNLACGVDTEDQCVNPSCKVMILVVLTPAKDGVGDGQMDFEALREDVAQSFLPWKDSRTKLEKAAPWITAALSTIAGFVPLGAAVGGVIRILPQALAAGASTSGAAFGGGAFAEIAQDPAIKPIVYLRGGRFVLHDEWTRSDLENFFKKRLVAWFVNSEIRAHTKTFILCANSTDSESVVFPSEVKGKYITSDGTRVCSLYRLNDGGELKDPIAVDKLKQPQYNITARDMVQSSVEAYLANGLNYTAEEMTSRLQISATLPSDQQWFAQGAAGEGAFTIPVCDVGDNTEWMGSGMPCCCGKLLLHSFLPSSARNVNADWGLVLGVGCKDTKSFMESANMGSFNPVEKKCKKIFPQSTTVDYGSNTPSLPKPSWRVFFAIVITNFLLD</sequence>
<protein>
    <submittedName>
        <fullName evidence="3">Uncharacterized protein</fullName>
    </submittedName>
</protein>
<organism evidence="3 4">
    <name type="scientific">Tuber borchii</name>
    <name type="common">White truffle</name>
    <dbReference type="NCBI Taxonomy" id="42251"/>
    <lineage>
        <taxon>Eukaryota</taxon>
        <taxon>Fungi</taxon>
        <taxon>Dikarya</taxon>
        <taxon>Ascomycota</taxon>
        <taxon>Pezizomycotina</taxon>
        <taxon>Pezizomycetes</taxon>
        <taxon>Pezizales</taxon>
        <taxon>Tuberaceae</taxon>
        <taxon>Tuber</taxon>
    </lineage>
</organism>
<gene>
    <name evidence="3" type="ORF">B9Z19DRAFT_1106193</name>
</gene>
<feature type="chain" id="PRO_5015407199" evidence="2">
    <location>
        <begin position="17"/>
        <end position="543"/>
    </location>
</feature>
<accession>A0A2T7A1S1</accession>
<dbReference type="EMBL" id="NESQ01000041">
    <property type="protein sequence ID" value="PUU81689.1"/>
    <property type="molecule type" value="Genomic_DNA"/>
</dbReference>
<dbReference type="Proteomes" id="UP000244722">
    <property type="component" value="Unassembled WGS sequence"/>
</dbReference>
<dbReference type="OrthoDB" id="5383967at2759"/>
<evidence type="ECO:0000313" key="4">
    <source>
        <dbReference type="Proteomes" id="UP000244722"/>
    </source>
</evidence>
<feature type="signal peptide" evidence="2">
    <location>
        <begin position="1"/>
        <end position="16"/>
    </location>
</feature>
<evidence type="ECO:0000256" key="1">
    <source>
        <dbReference type="SAM" id="MobiDB-lite"/>
    </source>
</evidence>
<name>A0A2T7A1S1_TUBBO</name>